<name>A0ABY8EMZ6_MALFU</name>
<dbReference type="Proteomes" id="UP000818624">
    <property type="component" value="Chromosome 1"/>
</dbReference>
<organism evidence="2 3">
    <name type="scientific">Malassezia furfur</name>
    <name type="common">Pityriasis versicolor infection agent</name>
    <name type="synonym">Pityrosporum furfur</name>
    <dbReference type="NCBI Taxonomy" id="55194"/>
    <lineage>
        <taxon>Eukaryota</taxon>
        <taxon>Fungi</taxon>
        <taxon>Dikarya</taxon>
        <taxon>Basidiomycota</taxon>
        <taxon>Ustilaginomycotina</taxon>
        <taxon>Malasseziomycetes</taxon>
        <taxon>Malasseziales</taxon>
        <taxon>Malasseziaceae</taxon>
        <taxon>Malassezia</taxon>
    </lineage>
</organism>
<keyword evidence="3" id="KW-1185">Reference proteome</keyword>
<dbReference type="EMBL" id="CP046234">
    <property type="protein sequence ID" value="WFD46912.1"/>
    <property type="molecule type" value="Genomic_DNA"/>
</dbReference>
<evidence type="ECO:0000313" key="2">
    <source>
        <dbReference type="EMBL" id="WFD46912.1"/>
    </source>
</evidence>
<sequence>MRVACDAHRIAVHTTRALVVLAYAHGALLAEREAAWHRAVSCLAWHDAALHIASPGVLATWAPDAPAPHVVRVPCAYAVGVLPHGIVLDSGRVVSWDGAAADAPPWPTGEQPVWGAAARDGLVAALASADECASWRYRVARRMAYTLWAPCAAAWDADDADARARLGATFPARDGVPIPAWRTALLAAQQCAQPARAWAHMAACVRTQRWAPLVAACAVLVDADDARFAAWDAPLRAVQSVRWCAAWLTREQADEETVALAEETAHVGDVVSALAAASAALEARQCGAYAARLAARLVLLARAPPAALGGAEKALQRQARALHAVSSAWDGASCTLGEKCVACGAPVAFTLAPYAQCDAGHVYERCVATGALLDTPATLACVGCDAQASVAALGEVRGAFPSVAACSRCGNRWRSG</sequence>
<protein>
    <recommendedName>
        <fullName evidence="1">Transcription factor IIIC putative zinc-finger domain-containing protein</fullName>
    </recommendedName>
</protein>
<gene>
    <name evidence="2" type="ORF">GLX27_001556</name>
</gene>
<proteinExistence type="predicted"/>
<dbReference type="Pfam" id="PF12660">
    <property type="entry name" value="zf-TFIIIC"/>
    <property type="match status" value="1"/>
</dbReference>
<dbReference type="InterPro" id="IPR024764">
    <property type="entry name" value="TFIIIC_Znf"/>
</dbReference>
<feature type="domain" description="Transcription factor IIIC putative zinc-finger" evidence="1">
    <location>
        <begin position="333"/>
        <end position="388"/>
    </location>
</feature>
<accession>A0ABY8EMZ6</accession>
<reference evidence="2 3" key="1">
    <citation type="journal article" date="2020" name="Elife">
        <title>Loss of centromere function drives karyotype evolution in closely related Malassezia species.</title>
        <authorList>
            <person name="Sankaranarayanan S.R."/>
            <person name="Ianiri G."/>
            <person name="Coelho M.A."/>
            <person name="Reza M.H."/>
            <person name="Thimmappa B.C."/>
            <person name="Ganguly P."/>
            <person name="Vadnala R.N."/>
            <person name="Sun S."/>
            <person name="Siddharthan R."/>
            <person name="Tellgren-Roth C."/>
            <person name="Dawson T.L."/>
            <person name="Heitman J."/>
            <person name="Sanyal K."/>
        </authorList>
    </citation>
    <scope>NUCLEOTIDE SEQUENCE [LARGE SCALE GENOMIC DNA]</scope>
    <source>
        <strain evidence="2">CBS14141</strain>
    </source>
</reference>
<evidence type="ECO:0000313" key="3">
    <source>
        <dbReference type="Proteomes" id="UP000818624"/>
    </source>
</evidence>
<evidence type="ECO:0000259" key="1">
    <source>
        <dbReference type="Pfam" id="PF12660"/>
    </source>
</evidence>